<keyword evidence="3" id="KW-1185">Reference proteome</keyword>
<reference evidence="3" key="1">
    <citation type="journal article" date="2019" name="Int. J. Syst. Evol. Microbiol.">
        <title>The Global Catalogue of Microorganisms (GCM) 10K type strain sequencing project: providing services to taxonomists for standard genome sequencing and annotation.</title>
        <authorList>
            <consortium name="The Broad Institute Genomics Platform"/>
            <consortium name="The Broad Institute Genome Sequencing Center for Infectious Disease"/>
            <person name="Wu L."/>
            <person name="Ma J."/>
        </authorList>
    </citation>
    <scope>NUCLEOTIDE SEQUENCE [LARGE SCALE GENOMIC DNA]</scope>
    <source>
        <strain evidence="3">CCUG 53270</strain>
    </source>
</reference>
<gene>
    <name evidence="2" type="ORF">ACFQ4B_26855</name>
</gene>
<dbReference type="RefSeq" id="WP_345587834.1">
    <property type="nucleotide sequence ID" value="NZ_BAABJG010000014.1"/>
</dbReference>
<protein>
    <submittedName>
        <fullName evidence="2">Cation:proton antiporter regulatory subunit</fullName>
    </submittedName>
</protein>
<dbReference type="Pfam" id="PF25991">
    <property type="entry name" value="KhtT_N"/>
    <property type="match status" value="1"/>
</dbReference>
<dbReference type="PANTHER" id="PTHR30445">
    <property type="entry name" value="K(+)_H(+) ANTIPORTER SUBUNIT KHTT"/>
    <property type="match status" value="1"/>
</dbReference>
<dbReference type="Pfam" id="PF02080">
    <property type="entry name" value="TrkA_C"/>
    <property type="match status" value="1"/>
</dbReference>
<dbReference type="PIRSF" id="PIRSF005028">
    <property type="entry name" value="KhtT"/>
    <property type="match status" value="1"/>
</dbReference>
<dbReference type="Proteomes" id="UP001597180">
    <property type="component" value="Unassembled WGS sequence"/>
</dbReference>
<dbReference type="SUPFAM" id="SSF116726">
    <property type="entry name" value="TrkA C-terminal domain-like"/>
    <property type="match status" value="1"/>
</dbReference>
<dbReference type="PANTHER" id="PTHR30445:SF8">
    <property type="entry name" value="K(+)_H(+) ANTIPORTER SUBUNIT KHTT"/>
    <property type="match status" value="1"/>
</dbReference>
<comment type="caution">
    <text evidence="2">The sequence shown here is derived from an EMBL/GenBank/DDBJ whole genome shotgun (WGS) entry which is preliminary data.</text>
</comment>
<dbReference type="InterPro" id="IPR006037">
    <property type="entry name" value="RCK_C"/>
</dbReference>
<dbReference type="InterPro" id="IPR026278">
    <property type="entry name" value="KhtT"/>
</dbReference>
<name>A0ABW3UTE4_9BACL</name>
<sequence length="173" mass="19182">MTIRETDLPGIGKKFQVTTRGGEKLVIVVHDDGRRECFHYDHPLADEYVSMISLDDDEARFVAGIIGGMTYKPKALETIEMALDDLIIEWYRVEADFASVGKTIGELDIRQACGVTIIAVVEKLSGVKQINPGPDIVLTADSILIVAGERRQHKQFKTILTNGCDGTNELHRI</sequence>
<evidence type="ECO:0000259" key="1">
    <source>
        <dbReference type="PROSITE" id="PS51202"/>
    </source>
</evidence>
<dbReference type="InterPro" id="IPR050144">
    <property type="entry name" value="AAE_transporter"/>
</dbReference>
<dbReference type="Gene3D" id="3.30.70.1450">
    <property type="entry name" value="Regulator of K+ conductance, C-terminal domain"/>
    <property type="match status" value="1"/>
</dbReference>
<proteinExistence type="predicted"/>
<feature type="domain" description="RCK C-terminal" evidence="1">
    <location>
        <begin position="76"/>
        <end position="162"/>
    </location>
</feature>
<dbReference type="InterPro" id="IPR036721">
    <property type="entry name" value="RCK_C_sf"/>
</dbReference>
<dbReference type="PROSITE" id="PS51202">
    <property type="entry name" value="RCK_C"/>
    <property type="match status" value="1"/>
</dbReference>
<accession>A0ABW3UTE4</accession>
<evidence type="ECO:0000313" key="2">
    <source>
        <dbReference type="EMBL" id="MFD1223747.1"/>
    </source>
</evidence>
<dbReference type="InterPro" id="IPR058776">
    <property type="entry name" value="KhtT-like_N"/>
</dbReference>
<dbReference type="EMBL" id="JBHTLU010000036">
    <property type="protein sequence ID" value="MFD1223747.1"/>
    <property type="molecule type" value="Genomic_DNA"/>
</dbReference>
<organism evidence="2 3">
    <name type="scientific">Paenibacillus vulneris</name>
    <dbReference type="NCBI Taxonomy" id="1133364"/>
    <lineage>
        <taxon>Bacteria</taxon>
        <taxon>Bacillati</taxon>
        <taxon>Bacillota</taxon>
        <taxon>Bacilli</taxon>
        <taxon>Bacillales</taxon>
        <taxon>Paenibacillaceae</taxon>
        <taxon>Paenibacillus</taxon>
    </lineage>
</organism>
<evidence type="ECO:0000313" key="3">
    <source>
        <dbReference type="Proteomes" id="UP001597180"/>
    </source>
</evidence>